<feature type="compositionally biased region" description="Polar residues" evidence="1">
    <location>
        <begin position="690"/>
        <end position="705"/>
    </location>
</feature>
<accession>A0A9D4BS26</accession>
<reference evidence="3" key="2">
    <citation type="submission" date="2020-11" db="EMBL/GenBank/DDBJ databases">
        <authorList>
            <person name="McCartney M.A."/>
            <person name="Auch B."/>
            <person name="Kono T."/>
            <person name="Mallez S."/>
            <person name="Becker A."/>
            <person name="Gohl D.M."/>
            <person name="Silverstein K.A.T."/>
            <person name="Koren S."/>
            <person name="Bechman K.B."/>
            <person name="Herman A."/>
            <person name="Abrahante J.E."/>
            <person name="Garbe J."/>
        </authorList>
    </citation>
    <scope>NUCLEOTIDE SEQUENCE</scope>
    <source>
        <strain evidence="3">Duluth1</strain>
        <tissue evidence="3">Whole animal</tissue>
    </source>
</reference>
<feature type="region of interest" description="Disordered" evidence="1">
    <location>
        <begin position="688"/>
        <end position="707"/>
    </location>
</feature>
<dbReference type="PANTHER" id="PTHR23011">
    <property type="entry name" value="CYCLIC NUCLEOTIDE-BINDING DOMAIN CONTAINING PROTEIN"/>
    <property type="match status" value="1"/>
</dbReference>
<feature type="region of interest" description="Disordered" evidence="1">
    <location>
        <begin position="57"/>
        <end position="97"/>
    </location>
</feature>
<evidence type="ECO:0000313" key="4">
    <source>
        <dbReference type="Proteomes" id="UP000828390"/>
    </source>
</evidence>
<reference evidence="3" key="1">
    <citation type="journal article" date="2019" name="bioRxiv">
        <title>The Genome of the Zebra Mussel, Dreissena polymorpha: A Resource for Invasive Species Research.</title>
        <authorList>
            <person name="McCartney M.A."/>
            <person name="Auch B."/>
            <person name="Kono T."/>
            <person name="Mallez S."/>
            <person name="Zhang Y."/>
            <person name="Obille A."/>
            <person name="Becker A."/>
            <person name="Abrahante J.E."/>
            <person name="Garbe J."/>
            <person name="Badalamenti J.P."/>
            <person name="Herman A."/>
            <person name="Mangelson H."/>
            <person name="Liachko I."/>
            <person name="Sullivan S."/>
            <person name="Sone E.D."/>
            <person name="Koren S."/>
            <person name="Silverstein K.A.T."/>
            <person name="Beckman K.B."/>
            <person name="Gohl D.M."/>
        </authorList>
    </citation>
    <scope>NUCLEOTIDE SEQUENCE</scope>
    <source>
        <strain evidence="3">Duluth1</strain>
        <tissue evidence="3">Whole animal</tissue>
    </source>
</reference>
<comment type="caution">
    <text evidence="3">The sequence shown here is derived from an EMBL/GenBank/DDBJ whole genome shotgun (WGS) entry which is preliminary data.</text>
</comment>
<dbReference type="PANTHER" id="PTHR23011:SF28">
    <property type="entry name" value="CYCLIC NUCLEOTIDE-BINDING DOMAIN CONTAINING PROTEIN"/>
    <property type="match status" value="1"/>
</dbReference>
<feature type="domain" description="Cyclic nucleotide-binding" evidence="2">
    <location>
        <begin position="252"/>
        <end position="322"/>
    </location>
</feature>
<dbReference type="Proteomes" id="UP000828390">
    <property type="component" value="Unassembled WGS sequence"/>
</dbReference>
<keyword evidence="4" id="KW-1185">Reference proteome</keyword>
<dbReference type="AlphaFoldDB" id="A0A9D4BS26"/>
<protein>
    <recommendedName>
        <fullName evidence="2">Cyclic nucleotide-binding domain-containing protein</fullName>
    </recommendedName>
</protein>
<dbReference type="InterPro" id="IPR018490">
    <property type="entry name" value="cNMP-bd_dom_sf"/>
</dbReference>
<dbReference type="CDD" id="cd00038">
    <property type="entry name" value="CAP_ED"/>
    <property type="match status" value="1"/>
</dbReference>
<sequence>METLQIYTDSSSEPLRFFILLRGSASIYVNPFIAQGKRRQSTGSSIENVLIAATLGEKESLKPKSAASGTSRRTAPSRMSEAYEPVPEQPENDASDAESDIMIGNDTVDDVKIIPQTKGVHSSPSNSTPKLPPDVDKVARDGQTETQERSQEATPEVLSRLQTATPKSRQSKSSQKKNARSRLGKFVLNYEKGKYFDEETLLDEDNVFSASVIADEATDVMLINEHTFNEFVKSHQEKETTTMINFVDMHPFFSGLPLHTRGMLQIGLKIERHLAGNFIVKQGDAINRLAFIVSGSAEMIVEPSRHRLQYPTYWPFEALGDVYYNECDWLRDSRRRFYQRQYEFGGEVSRRTARENGATKKQEVSICAIQRREVLGITEIMLNLRTHMASMRCLHDCDVYTLNLRSFRRVIKRYPHAAHVIWAYVLMKMQHRLDSKISGKVPLFKTLYTLAEKEAKEKAEAVSVTLNVERQRQRESVMLELLEYFKQDKAALAPHSDPRALMYKELMKERAALRKSIRERTQEFGAPAPKYVRRGCLASVKNGRKPLSLHQLRDPMSELMVKLRMEGTFVSSQKELEDMIMRFSVTPVSNDVDVSNQAERVLDEEYNVLRYRRYGNRLVRNFAKMMDRRDPRVLLSTRNRDYTSLLDDGMSEPDMTTLIRDVIDEEDEFFEKFDPAYTSTRPATFKTGCRSRTTLHPTRPTTNKSAFKRPTTYKGALTRPTTYKSAASTNTYKTLQFDRRSVTPNTLENRIREFHYKYGGTDEELDRLPVMKNHRDFWINPDEPPVPGGKVFVTVVPCVSCNKNVLLKNHNHIRCQMLHSLPMDRVKNYKPM</sequence>
<dbReference type="EMBL" id="JAIWYP010000014">
    <property type="protein sequence ID" value="KAH3706024.1"/>
    <property type="molecule type" value="Genomic_DNA"/>
</dbReference>
<gene>
    <name evidence="3" type="ORF">DPMN_065403</name>
</gene>
<proteinExistence type="predicted"/>
<name>A0A9D4BS26_DREPO</name>
<evidence type="ECO:0000256" key="1">
    <source>
        <dbReference type="SAM" id="MobiDB-lite"/>
    </source>
</evidence>
<dbReference type="Gene3D" id="2.60.120.10">
    <property type="entry name" value="Jelly Rolls"/>
    <property type="match status" value="2"/>
</dbReference>
<dbReference type="InterPro" id="IPR000595">
    <property type="entry name" value="cNMP-bd_dom"/>
</dbReference>
<organism evidence="3 4">
    <name type="scientific">Dreissena polymorpha</name>
    <name type="common">Zebra mussel</name>
    <name type="synonym">Mytilus polymorpha</name>
    <dbReference type="NCBI Taxonomy" id="45954"/>
    <lineage>
        <taxon>Eukaryota</taxon>
        <taxon>Metazoa</taxon>
        <taxon>Spiralia</taxon>
        <taxon>Lophotrochozoa</taxon>
        <taxon>Mollusca</taxon>
        <taxon>Bivalvia</taxon>
        <taxon>Autobranchia</taxon>
        <taxon>Heteroconchia</taxon>
        <taxon>Euheterodonta</taxon>
        <taxon>Imparidentia</taxon>
        <taxon>Neoheterodontei</taxon>
        <taxon>Myida</taxon>
        <taxon>Dreissenoidea</taxon>
        <taxon>Dreissenidae</taxon>
        <taxon>Dreissena</taxon>
    </lineage>
</organism>
<feature type="domain" description="Cyclic nucleotide-binding" evidence="2">
    <location>
        <begin position="185"/>
        <end position="249"/>
    </location>
</feature>
<feature type="region of interest" description="Disordered" evidence="1">
    <location>
        <begin position="116"/>
        <end position="180"/>
    </location>
</feature>
<dbReference type="PROSITE" id="PS50042">
    <property type="entry name" value="CNMP_BINDING_3"/>
    <property type="match status" value="2"/>
</dbReference>
<dbReference type="InterPro" id="IPR014710">
    <property type="entry name" value="RmlC-like_jellyroll"/>
</dbReference>
<dbReference type="SUPFAM" id="SSF51206">
    <property type="entry name" value="cAMP-binding domain-like"/>
    <property type="match status" value="2"/>
</dbReference>
<feature type="compositionally biased region" description="Polar residues" evidence="1">
    <location>
        <begin position="119"/>
        <end position="129"/>
    </location>
</feature>
<feature type="compositionally biased region" description="Basic and acidic residues" evidence="1">
    <location>
        <begin position="133"/>
        <end position="151"/>
    </location>
</feature>
<evidence type="ECO:0000259" key="2">
    <source>
        <dbReference type="PROSITE" id="PS50042"/>
    </source>
</evidence>
<evidence type="ECO:0000313" key="3">
    <source>
        <dbReference type="EMBL" id="KAH3706024.1"/>
    </source>
</evidence>